<dbReference type="AlphaFoldDB" id="A0A9P8TNR4"/>
<feature type="region of interest" description="Disordered" evidence="1">
    <location>
        <begin position="1"/>
        <end position="83"/>
    </location>
</feature>
<feature type="compositionally biased region" description="Polar residues" evidence="1">
    <location>
        <begin position="14"/>
        <end position="40"/>
    </location>
</feature>
<dbReference type="EMBL" id="JAEUBG010002181">
    <property type="protein sequence ID" value="KAH3685071.1"/>
    <property type="molecule type" value="Genomic_DNA"/>
</dbReference>
<comment type="caution">
    <text evidence="2">The sequence shown here is derived from an EMBL/GenBank/DDBJ whole genome shotgun (WGS) entry which is preliminary data.</text>
</comment>
<evidence type="ECO:0000313" key="3">
    <source>
        <dbReference type="Proteomes" id="UP000774326"/>
    </source>
</evidence>
<sequence>MNPITPPRPKSQRKTQLYTPKTPFSTQKPTGNTSNIFNSPSRSHEDHNSTSSSHNSSMGILSPLETPHRKSRRTMSTNINASPSSLLGSALELGSTQSKFLFPPTPSTIGSGRVKSFPLKEAKEFSKKKLNFDLMLSDSVLKTDNIDTEIEIQRTPGKNIITEGLINKWHGEEHCEQDGESDDAEFLKPARPLTNPFISQPGEKKQTELVLKRNDKPLTSIVLINKKGEKIIRDLTQDEDEGDEDDMEDYFQRKSALRN</sequence>
<gene>
    <name evidence="2" type="ORF">WICPIJ_003948</name>
</gene>
<evidence type="ECO:0000313" key="2">
    <source>
        <dbReference type="EMBL" id="KAH3685071.1"/>
    </source>
</evidence>
<evidence type="ECO:0000256" key="1">
    <source>
        <dbReference type="SAM" id="MobiDB-lite"/>
    </source>
</evidence>
<accession>A0A9P8TNR4</accession>
<proteinExistence type="predicted"/>
<organism evidence="2 3">
    <name type="scientific">Wickerhamomyces pijperi</name>
    <name type="common">Yeast</name>
    <name type="synonym">Pichia pijperi</name>
    <dbReference type="NCBI Taxonomy" id="599730"/>
    <lineage>
        <taxon>Eukaryota</taxon>
        <taxon>Fungi</taxon>
        <taxon>Dikarya</taxon>
        <taxon>Ascomycota</taxon>
        <taxon>Saccharomycotina</taxon>
        <taxon>Saccharomycetes</taxon>
        <taxon>Phaffomycetales</taxon>
        <taxon>Wickerhamomycetaceae</taxon>
        <taxon>Wickerhamomyces</taxon>
    </lineage>
</organism>
<protein>
    <submittedName>
        <fullName evidence="2">Uncharacterized protein</fullName>
    </submittedName>
</protein>
<dbReference type="Proteomes" id="UP000774326">
    <property type="component" value="Unassembled WGS sequence"/>
</dbReference>
<keyword evidence="3" id="KW-1185">Reference proteome</keyword>
<reference evidence="2" key="1">
    <citation type="journal article" date="2021" name="Open Biol.">
        <title>Shared evolutionary footprints suggest mitochondrial oxidative damage underlies multiple complex I losses in fungi.</title>
        <authorList>
            <person name="Schikora-Tamarit M.A."/>
            <person name="Marcet-Houben M."/>
            <person name="Nosek J."/>
            <person name="Gabaldon T."/>
        </authorList>
    </citation>
    <scope>NUCLEOTIDE SEQUENCE</scope>
    <source>
        <strain evidence="2">CBS2887</strain>
    </source>
</reference>
<name>A0A9P8TNR4_WICPI</name>
<reference evidence="2" key="2">
    <citation type="submission" date="2021-01" db="EMBL/GenBank/DDBJ databases">
        <authorList>
            <person name="Schikora-Tamarit M.A."/>
        </authorList>
    </citation>
    <scope>NUCLEOTIDE SEQUENCE</scope>
    <source>
        <strain evidence="2">CBS2887</strain>
    </source>
</reference>
<dbReference type="OrthoDB" id="3980400at2759"/>